<accession>A0A7W9QAY6</accession>
<dbReference type="Proteomes" id="UP000588098">
    <property type="component" value="Unassembled WGS sequence"/>
</dbReference>
<dbReference type="InterPro" id="IPR029068">
    <property type="entry name" value="Glyas_Bleomycin-R_OHBP_Dase"/>
</dbReference>
<comment type="caution">
    <text evidence="1">The sequence shown here is derived from an EMBL/GenBank/DDBJ whole genome shotgun (WGS) entry which is preliminary data.</text>
</comment>
<dbReference type="Gene3D" id="3.10.180.10">
    <property type="entry name" value="2,3-Dihydroxybiphenyl 1,2-Dioxygenase, domain 1"/>
    <property type="match status" value="1"/>
</dbReference>
<evidence type="ECO:0000313" key="1">
    <source>
        <dbReference type="EMBL" id="MBB5935907.1"/>
    </source>
</evidence>
<gene>
    <name evidence="1" type="ORF">FHS42_002976</name>
</gene>
<name>A0A7W9QAY6_9ACTN</name>
<protein>
    <submittedName>
        <fullName evidence="1">Uncharacterized protein</fullName>
    </submittedName>
</protein>
<sequence length="186" mass="20453">MTTIVRTYARQWTDSRDATLPLLRELTGAEPALRLAFESIELAAIGDFLVIAGPDHARAAYAHASATVVVTDLDALEATLTTAANATITTPATTGPTGRFRYARHAGGSEIEYVGRVPELVERLVRPWAPLPPRRLAQPVASSRHTGLVLPRPFQLSEAAVFSQPWRVPIRREKTLRHHVGRVFFT</sequence>
<keyword evidence="2" id="KW-1185">Reference proteome</keyword>
<reference evidence="1 2" key="1">
    <citation type="submission" date="2020-08" db="EMBL/GenBank/DDBJ databases">
        <title>Genomic Encyclopedia of Type Strains, Phase III (KMG-III): the genomes of soil and plant-associated and newly described type strains.</title>
        <authorList>
            <person name="Whitman W."/>
        </authorList>
    </citation>
    <scope>NUCLEOTIDE SEQUENCE [LARGE SCALE GENOMIC DNA]</scope>
    <source>
        <strain evidence="1 2">CECT 8305</strain>
    </source>
</reference>
<proteinExistence type="predicted"/>
<organism evidence="1 2">
    <name type="scientific">Streptomyces zagrosensis</name>
    <dbReference type="NCBI Taxonomy" id="1042984"/>
    <lineage>
        <taxon>Bacteria</taxon>
        <taxon>Bacillati</taxon>
        <taxon>Actinomycetota</taxon>
        <taxon>Actinomycetes</taxon>
        <taxon>Kitasatosporales</taxon>
        <taxon>Streptomycetaceae</taxon>
        <taxon>Streptomyces</taxon>
    </lineage>
</organism>
<dbReference type="SUPFAM" id="SSF54593">
    <property type="entry name" value="Glyoxalase/Bleomycin resistance protein/Dihydroxybiphenyl dioxygenase"/>
    <property type="match status" value="1"/>
</dbReference>
<evidence type="ECO:0000313" key="2">
    <source>
        <dbReference type="Proteomes" id="UP000588098"/>
    </source>
</evidence>
<dbReference type="EMBL" id="JACHJL010000006">
    <property type="protein sequence ID" value="MBB5935907.1"/>
    <property type="molecule type" value="Genomic_DNA"/>
</dbReference>
<dbReference type="AlphaFoldDB" id="A0A7W9QAY6"/>